<reference evidence="2" key="1">
    <citation type="submission" date="2018-06" db="EMBL/GenBank/DDBJ databases">
        <authorList>
            <person name="Ashton P.M."/>
            <person name="Dallman T."/>
            <person name="Nair S."/>
            <person name="De Pinna E."/>
            <person name="Peters T."/>
            <person name="Grant K."/>
        </authorList>
    </citation>
    <scope>NUCLEOTIDE SEQUENCE</scope>
    <source>
        <strain evidence="2">271067</strain>
    </source>
</reference>
<dbReference type="AlphaFoldDB" id="A0A5W3L6A6"/>
<feature type="transmembrane region" description="Helical" evidence="1">
    <location>
        <begin position="12"/>
        <end position="32"/>
    </location>
</feature>
<feature type="transmembrane region" description="Helical" evidence="1">
    <location>
        <begin position="130"/>
        <end position="147"/>
    </location>
</feature>
<feature type="transmembrane region" description="Helical" evidence="1">
    <location>
        <begin position="38"/>
        <end position="61"/>
    </location>
</feature>
<protein>
    <submittedName>
        <fullName evidence="2">Uncharacterized protein</fullName>
    </submittedName>
</protein>
<gene>
    <name evidence="2" type="ORF">DP829_22965</name>
</gene>
<evidence type="ECO:0000256" key="1">
    <source>
        <dbReference type="SAM" id="Phobius"/>
    </source>
</evidence>
<comment type="caution">
    <text evidence="2">The sequence shown here is derived from an EMBL/GenBank/DDBJ whole genome shotgun (WGS) entry which is preliminary data.</text>
</comment>
<sequence length="159" mass="18489">MMKKHFNILLEKSLYILAILFLFVIFLLRNIYTNGTVNIMNMFLGTVVFCIPIICIISQKISMNKNTIFRQLALGYGVVSASNLFFPAIYVYSFIMMNSFGAVEYHELKNELKLDLLPFLKIYFNIENPQIMNLIIFGMLSLILYILHRKTNKLNKGEV</sequence>
<proteinExistence type="predicted"/>
<name>A0A5W3L6A6_SALET</name>
<keyword evidence="1" id="KW-1133">Transmembrane helix</keyword>
<keyword evidence="1" id="KW-0472">Membrane</keyword>
<organism evidence="2">
    <name type="scientific">Salmonella enterica subsp. enterica serovar Braenderup</name>
    <dbReference type="NCBI Taxonomy" id="149391"/>
    <lineage>
        <taxon>Bacteria</taxon>
        <taxon>Pseudomonadati</taxon>
        <taxon>Pseudomonadota</taxon>
        <taxon>Gammaproteobacteria</taxon>
        <taxon>Enterobacterales</taxon>
        <taxon>Enterobacteriaceae</taxon>
        <taxon>Salmonella</taxon>
    </lineage>
</organism>
<evidence type="ECO:0000313" key="2">
    <source>
        <dbReference type="EMBL" id="EBW6734642.1"/>
    </source>
</evidence>
<feature type="transmembrane region" description="Helical" evidence="1">
    <location>
        <begin position="73"/>
        <end position="95"/>
    </location>
</feature>
<dbReference type="EMBL" id="AAHIXO010000025">
    <property type="protein sequence ID" value="EBW6734642.1"/>
    <property type="molecule type" value="Genomic_DNA"/>
</dbReference>
<accession>A0A5W3L6A6</accession>
<keyword evidence="1" id="KW-0812">Transmembrane</keyword>